<proteinExistence type="predicted"/>
<reference evidence="1 2" key="1">
    <citation type="submission" date="2021-06" db="EMBL/GenBank/DDBJ databases">
        <title>Caerostris darwini draft genome.</title>
        <authorList>
            <person name="Kono N."/>
            <person name="Arakawa K."/>
        </authorList>
    </citation>
    <scope>NUCLEOTIDE SEQUENCE [LARGE SCALE GENOMIC DNA]</scope>
</reference>
<dbReference type="AlphaFoldDB" id="A0AAV4Q281"/>
<keyword evidence="2" id="KW-1185">Reference proteome</keyword>
<name>A0AAV4Q281_9ARAC</name>
<evidence type="ECO:0000313" key="2">
    <source>
        <dbReference type="Proteomes" id="UP001054837"/>
    </source>
</evidence>
<gene>
    <name evidence="1" type="ORF">CDAR_369931</name>
</gene>
<organism evidence="1 2">
    <name type="scientific">Caerostris darwini</name>
    <dbReference type="NCBI Taxonomy" id="1538125"/>
    <lineage>
        <taxon>Eukaryota</taxon>
        <taxon>Metazoa</taxon>
        <taxon>Ecdysozoa</taxon>
        <taxon>Arthropoda</taxon>
        <taxon>Chelicerata</taxon>
        <taxon>Arachnida</taxon>
        <taxon>Araneae</taxon>
        <taxon>Araneomorphae</taxon>
        <taxon>Entelegynae</taxon>
        <taxon>Araneoidea</taxon>
        <taxon>Araneidae</taxon>
        <taxon>Caerostris</taxon>
    </lineage>
</organism>
<comment type="caution">
    <text evidence="1">The sequence shown here is derived from an EMBL/GenBank/DDBJ whole genome shotgun (WGS) entry which is preliminary data.</text>
</comment>
<accession>A0AAV4Q281</accession>
<dbReference type="Proteomes" id="UP001054837">
    <property type="component" value="Unassembled WGS sequence"/>
</dbReference>
<dbReference type="EMBL" id="BPLQ01003678">
    <property type="protein sequence ID" value="GIY02487.1"/>
    <property type="molecule type" value="Genomic_DNA"/>
</dbReference>
<evidence type="ECO:0000313" key="1">
    <source>
        <dbReference type="EMBL" id="GIY02487.1"/>
    </source>
</evidence>
<sequence>MTQRRRTGPIEARSLSCKGKSRVITRMPEICHRILYRPHQELVCGQAASCFLIDDESECVFASASTKKVKIISNKIQRIFKRSPPCSIRKEVYTARSYLIRRREKKPSANVSPAQMYNSFPHCDKKQPRCYLIMGKERKKRAIHTHIWRVLKLKRNGQELGKDTYSNPSEAHFTLSASFLYLPLHTLLQEF</sequence>
<protein>
    <submittedName>
        <fullName evidence="1">Uncharacterized protein</fullName>
    </submittedName>
</protein>